<proteinExistence type="predicted"/>
<organism evidence="1 2">
    <name type="scientific">Portunus trituberculatus</name>
    <name type="common">Swimming crab</name>
    <name type="synonym">Neptunus trituberculatus</name>
    <dbReference type="NCBI Taxonomy" id="210409"/>
    <lineage>
        <taxon>Eukaryota</taxon>
        <taxon>Metazoa</taxon>
        <taxon>Ecdysozoa</taxon>
        <taxon>Arthropoda</taxon>
        <taxon>Crustacea</taxon>
        <taxon>Multicrustacea</taxon>
        <taxon>Malacostraca</taxon>
        <taxon>Eumalacostraca</taxon>
        <taxon>Eucarida</taxon>
        <taxon>Decapoda</taxon>
        <taxon>Pleocyemata</taxon>
        <taxon>Brachyura</taxon>
        <taxon>Eubrachyura</taxon>
        <taxon>Portunoidea</taxon>
        <taxon>Portunidae</taxon>
        <taxon>Portuninae</taxon>
        <taxon>Portunus</taxon>
    </lineage>
</organism>
<name>A0A5B7JLI6_PORTR</name>
<evidence type="ECO:0000313" key="2">
    <source>
        <dbReference type="Proteomes" id="UP000324222"/>
    </source>
</evidence>
<keyword evidence="2" id="KW-1185">Reference proteome</keyword>
<comment type="caution">
    <text evidence="1">The sequence shown here is derived from an EMBL/GenBank/DDBJ whole genome shotgun (WGS) entry which is preliminary data.</text>
</comment>
<dbReference type="EMBL" id="VSRR010097008">
    <property type="protein sequence ID" value="MPC94027.1"/>
    <property type="molecule type" value="Genomic_DNA"/>
</dbReference>
<sequence>MQEAFLLVMAQRNGHYRWKQLVVQHLQDAQVLTQGDPKPHSIYEQVFNGNVVAGPLADET</sequence>
<gene>
    <name evidence="1" type="ORF">E2C01_089178</name>
</gene>
<protein>
    <submittedName>
        <fullName evidence="1">Uncharacterized protein</fullName>
    </submittedName>
</protein>
<reference evidence="1 2" key="1">
    <citation type="submission" date="2019-05" db="EMBL/GenBank/DDBJ databases">
        <title>Another draft genome of Portunus trituberculatus and its Hox gene families provides insights of decapod evolution.</title>
        <authorList>
            <person name="Jeong J.-H."/>
            <person name="Song I."/>
            <person name="Kim S."/>
            <person name="Choi T."/>
            <person name="Kim D."/>
            <person name="Ryu S."/>
            <person name="Kim W."/>
        </authorList>
    </citation>
    <scope>NUCLEOTIDE SEQUENCE [LARGE SCALE GENOMIC DNA]</scope>
    <source>
        <tissue evidence="1">Muscle</tissue>
    </source>
</reference>
<dbReference type="AlphaFoldDB" id="A0A5B7JLI6"/>
<accession>A0A5B7JLI6</accession>
<evidence type="ECO:0000313" key="1">
    <source>
        <dbReference type="EMBL" id="MPC94027.1"/>
    </source>
</evidence>
<dbReference type="Proteomes" id="UP000324222">
    <property type="component" value="Unassembled WGS sequence"/>
</dbReference>